<dbReference type="InterPro" id="IPR021352">
    <property type="entry name" value="DUF2971"/>
</dbReference>
<accession>A0A176ZMT8</accession>
<dbReference type="Proteomes" id="UP001180189">
    <property type="component" value="Chromosome"/>
</dbReference>
<name>A0A176ZMT8_ECOLX</name>
<dbReference type="Proteomes" id="UP000587626">
    <property type="component" value="Unassembled WGS sequence"/>
</dbReference>
<evidence type="ECO:0000313" key="10">
    <source>
        <dbReference type="EMBL" id="MQK27497.1"/>
    </source>
</evidence>
<dbReference type="Pfam" id="PF11185">
    <property type="entry name" value="DUF2971"/>
    <property type="match status" value="1"/>
</dbReference>
<evidence type="ECO:0000313" key="8">
    <source>
        <dbReference type="EMBL" id="HAZ7492305.1"/>
    </source>
</evidence>
<evidence type="ECO:0000313" key="17">
    <source>
        <dbReference type="Proteomes" id="UP000519182"/>
    </source>
</evidence>
<dbReference type="EMBL" id="AASWKH010000016">
    <property type="protein sequence ID" value="EFH6096293.1"/>
    <property type="molecule type" value="Genomic_DNA"/>
</dbReference>
<dbReference type="EMBL" id="AATLXB010000192">
    <property type="protein sequence ID" value="EFM7864029.1"/>
    <property type="molecule type" value="Genomic_DNA"/>
</dbReference>
<evidence type="ECO:0000313" key="18">
    <source>
        <dbReference type="Proteomes" id="UP000519859"/>
    </source>
</evidence>
<protein>
    <submittedName>
        <fullName evidence="9">DUF2971 domain-containing protein</fullName>
    </submittedName>
</protein>
<dbReference type="EMBL" id="DADUEU010000104">
    <property type="protein sequence ID" value="HBB1576491.1"/>
    <property type="molecule type" value="Genomic_DNA"/>
</dbReference>
<evidence type="ECO:0000313" key="19">
    <source>
        <dbReference type="Proteomes" id="UP000531463"/>
    </source>
</evidence>
<dbReference type="EMBL" id="AATJYL010000018">
    <property type="protein sequence ID" value="EFM1445993.1"/>
    <property type="molecule type" value="Genomic_DNA"/>
</dbReference>
<reference evidence="9" key="7">
    <citation type="submission" date="2021-03" db="EMBL/GenBank/DDBJ databases">
        <authorList>
            <consortium name="NCBI Pathogen Detection Project"/>
        </authorList>
    </citation>
    <scope>NUCLEOTIDE SEQUENCE</scope>
    <source>
        <strain evidence="6">C0382</strain>
        <strain evidence="9">Escherichia coli</strain>
        <strain evidence="7">EuSCAPE_DE065</strain>
        <strain evidence="8">SJP41</strain>
    </source>
</reference>
<dbReference type="Proteomes" id="UP000460351">
    <property type="component" value="Unassembled WGS sequence"/>
</dbReference>
<evidence type="ECO:0000313" key="9">
    <source>
        <dbReference type="EMBL" id="HBB1576491.1"/>
    </source>
</evidence>
<evidence type="ECO:0000313" key="2">
    <source>
        <dbReference type="EMBL" id="EFC3527813.1"/>
    </source>
</evidence>
<dbReference type="EMBL" id="SQQU01000097">
    <property type="protein sequence ID" value="MQS33512.1"/>
    <property type="molecule type" value="Genomic_DNA"/>
</dbReference>
<dbReference type="EMBL" id="AASDFP010000147">
    <property type="protein sequence ID" value="EFB2195521.1"/>
    <property type="molecule type" value="Genomic_DNA"/>
</dbReference>
<evidence type="ECO:0000313" key="21">
    <source>
        <dbReference type="Proteomes" id="UP000587626"/>
    </source>
</evidence>
<evidence type="ECO:0000313" key="16">
    <source>
        <dbReference type="Proteomes" id="UP000471490"/>
    </source>
</evidence>
<sequence length="246" mass="28618">MLVIKPEITSLFKYCPIGKNQLSALAQRKIWYSKPAGFNDPFDTQFYVRGQRHVYEREMDSEKLSAIFGEDMSDVMVSKKRSLDELLDRFKSGLEKLGILSLASSNKNLLMWSHYASEHKGMCLEFKRIAGTALADDKITRPMNYNDNYPSIQASSILNEVDTLSNKIRILHTKSKHWEYEQEWRHVVEQGNELHPWPAELISVYFGCKTDMSDIHLVRSIITDPNVNYYKGNLYSDKFDIYFQPI</sequence>
<reference evidence="9" key="1">
    <citation type="journal article" date="2018" name="Genome Biol.">
        <title>SKESA: strategic k-mer extension for scrupulous assemblies.</title>
        <authorList>
            <person name="Souvorov A."/>
            <person name="Agarwala R."/>
            <person name="Lipman D.J."/>
        </authorList>
    </citation>
    <scope>NUCLEOTIDE SEQUENCE</scope>
    <source>
        <strain evidence="6">C0382</strain>
        <strain evidence="9">Escherichia coli</strain>
        <strain evidence="7">EuSCAPE_DE065</strain>
        <strain evidence="8">SJP41</strain>
    </source>
</reference>
<dbReference type="Proteomes" id="UP000359125">
    <property type="component" value="Unassembled WGS sequence"/>
</dbReference>
<evidence type="ECO:0000313" key="15">
    <source>
        <dbReference type="Proteomes" id="UP000460351"/>
    </source>
</evidence>
<evidence type="ECO:0000313" key="12">
    <source>
        <dbReference type="EMBL" id="NDR92100.1"/>
    </source>
</evidence>
<dbReference type="EMBL" id="CP107128">
    <property type="protein sequence ID" value="WLM96863.1"/>
    <property type="molecule type" value="Genomic_DNA"/>
</dbReference>
<dbReference type="EMBL" id="DABHXT010000063">
    <property type="protein sequence ID" value="HAJ5961104.1"/>
    <property type="molecule type" value="Genomic_DNA"/>
</dbReference>
<dbReference type="Proteomes" id="UP000519859">
    <property type="component" value="Unassembled WGS sequence"/>
</dbReference>
<evidence type="ECO:0000313" key="1">
    <source>
        <dbReference type="EMBL" id="EFB2195521.1"/>
    </source>
</evidence>
<evidence type="ECO:0000313" key="20">
    <source>
        <dbReference type="Proteomes" id="UP000538406"/>
    </source>
</evidence>
<dbReference type="EMBL" id="AASHPR010000126">
    <property type="protein sequence ID" value="EFC3527813.1"/>
    <property type="molecule type" value="Genomic_DNA"/>
</dbReference>
<reference evidence="5 21" key="3">
    <citation type="submission" date="2018-08" db="EMBL/GenBank/DDBJ databases">
        <authorList>
            <consortium name="GenomeTrakr network: Whole genome sequencing for foodborne pathogen traceback"/>
        </authorList>
    </citation>
    <scope>NUCLEOTIDE SEQUENCE [LARGE SCALE GENOMIC DNA]</scope>
    <source>
        <strain evidence="5 21">NC_STEC194</strain>
        <strain evidence="4 17">PSU-2464</strain>
    </source>
</reference>
<dbReference type="Proteomes" id="UP000843571">
    <property type="component" value="Unassembled WGS sequence"/>
</dbReference>
<dbReference type="Proteomes" id="UP000531463">
    <property type="component" value="Unassembled WGS sequence"/>
</dbReference>
<dbReference type="EMBL" id="DADPIR010000016">
    <property type="protein sequence ID" value="HAZ7492305.1"/>
    <property type="molecule type" value="Genomic_DNA"/>
</dbReference>
<dbReference type="EMBL" id="VLTB01000211">
    <property type="protein sequence ID" value="NDR92100.1"/>
    <property type="molecule type" value="Genomic_DNA"/>
</dbReference>
<dbReference type="Proteomes" id="UP000870292">
    <property type="component" value="Unassembled WGS sequence"/>
</dbReference>
<dbReference type="AlphaFoldDB" id="A0A176ZMT8"/>
<dbReference type="Proteomes" id="UP000519182">
    <property type="component" value="Unassembled WGS sequence"/>
</dbReference>
<gene>
    <name evidence="5" type="ORF">B6R15_005445</name>
    <name evidence="2" type="ORF">CTR35_005120</name>
    <name evidence="11" type="ORF">E4K51_26170</name>
    <name evidence="10" type="ORF">EIZ93_25300</name>
    <name evidence="1" type="ORF">FIJ20_25840</name>
    <name evidence="12" type="ORF">FPI65_12695</name>
    <name evidence="3" type="ORF">GAI89_16830</name>
    <name evidence="4" type="ORF">HEP34_002317</name>
    <name evidence="6" type="ORF">HIE29_005100</name>
    <name evidence="7" type="ORF">HMV95_23105</name>
    <name evidence="9" type="ORF">J0541_005578</name>
    <name evidence="8" type="ORF">J8F57_002522</name>
    <name evidence="13" type="ORF">OGM49_04940</name>
</gene>
<reference evidence="12 16" key="6">
    <citation type="journal article" date="2020" name="Int. J. Nanomedicine">
        <title>Consequences Of Long-Term Bacteria's Exposure To Silver Nanoformulations With Different PhysicoChemical Properties.</title>
        <authorList>
            <person name="Kedziora A."/>
            <person name="Wernecki M."/>
            <person name="Korzekwa K."/>
            <person name="Speruda M."/>
            <person name="Gerasymchuk Y."/>
            <person name="Lukowiak A."/>
            <person name="Bugla-Ploskonska G."/>
        </authorList>
    </citation>
    <scope>NUCLEOTIDE SEQUENCE [LARGE SCALE GENOMIC DNA]</scope>
    <source>
        <strain evidence="12 16">ATCC 11230</strain>
    </source>
</reference>
<dbReference type="Proteomes" id="UP000868636">
    <property type="component" value="Unassembled WGS sequence"/>
</dbReference>
<dbReference type="Proteomes" id="UP000538406">
    <property type="component" value="Unassembled WGS sequence"/>
</dbReference>
<dbReference type="Proteomes" id="UP000471490">
    <property type="component" value="Unassembled WGS sequence"/>
</dbReference>
<evidence type="ECO:0000313" key="4">
    <source>
        <dbReference type="EMBL" id="EFM1445993.1"/>
    </source>
</evidence>
<evidence type="ECO:0000313" key="5">
    <source>
        <dbReference type="EMBL" id="EFM7864029.1"/>
    </source>
</evidence>
<proteinExistence type="predicted"/>
<reference evidence="10 14" key="4">
    <citation type="journal article" date="2019" name="Environ. Health Perspect.">
        <title>Inter-host Transmission of Carbapenemase-Producing Escherichia coli among Humans and Backyard Animals.</title>
        <authorList>
            <person name="Li J."/>
            <person name="Bi Z."/>
            <person name="Ma S."/>
            <person name="Chen B."/>
            <person name="Cai C."/>
            <person name="He J."/>
            <person name="Schwarz S."/>
            <person name="Sun C."/>
            <person name="Zhou Y."/>
            <person name="Yin J."/>
            <person name="Hulth A."/>
            <person name="Wang Y."/>
            <person name="Shen Z."/>
            <person name="Wang S."/>
            <person name="Wu C."/>
            <person name="Nilsson L.E."/>
            <person name="Walsh T.R."/>
            <person name="Borjesson S."/>
            <person name="Shen J."/>
            <person name="Sun Q."/>
            <person name="Wang Y."/>
        </authorList>
    </citation>
    <scope>NUCLEOTIDE SEQUENCE [LARGE SCALE GENOMIC DNA]</scope>
    <source>
        <strain evidence="10 14">A016f</strain>
    </source>
</reference>
<dbReference type="RefSeq" id="WP_000960228.1">
    <property type="nucleotide sequence ID" value="NZ_AP019189.1"/>
</dbReference>
<dbReference type="EMBL" id="RYCF01000217">
    <property type="protein sequence ID" value="MQK27497.1"/>
    <property type="molecule type" value="Genomic_DNA"/>
</dbReference>
<evidence type="ECO:0000313" key="14">
    <source>
        <dbReference type="Proteomes" id="UP000359125"/>
    </source>
</evidence>
<reference evidence="2 20" key="2">
    <citation type="submission" date="2018-08" db="EMBL/GenBank/DDBJ databases">
        <authorList>
            <consortium name="NARMS: The National Antimicrobial Resistance Monitoring System"/>
        </authorList>
    </citation>
    <scope>NUCLEOTIDE SEQUENCE [LARGE SCALE GENOMIC DNA]</scope>
    <source>
        <strain evidence="3 19">CVM N19EC0510</strain>
        <strain evidence="2 20">FSIS11705178</strain>
        <strain evidence="1 18">FSIS11921886</strain>
    </source>
</reference>
<evidence type="ECO:0000313" key="11">
    <source>
        <dbReference type="EMBL" id="MQS33512.1"/>
    </source>
</evidence>
<dbReference type="Proteomes" id="UP000846355">
    <property type="component" value="Unassembled WGS sequence"/>
</dbReference>
<evidence type="ECO:0000313" key="13">
    <source>
        <dbReference type="EMBL" id="WLM96863.1"/>
    </source>
</evidence>
<evidence type="ECO:0000313" key="3">
    <source>
        <dbReference type="EMBL" id="EFH6096293.1"/>
    </source>
</evidence>
<dbReference type="EMBL" id="DABCJL010000019">
    <property type="protein sequence ID" value="HAH7771550.1"/>
    <property type="molecule type" value="Genomic_DNA"/>
</dbReference>
<reference evidence="11 15" key="5">
    <citation type="journal article" date="2019" name="Microorganisms">
        <title>Characteristics of Carbapenem-Resistant and Colistin-Resistant Escherichia coli Co-Producing NDM-1 and MCR-1 from Pig Farms in China.</title>
        <authorList>
            <person name="Peng Z."/>
            <person name="Li X."/>
            <person name="Hu Z."/>
            <person name="Li Z."/>
            <person name="Lv Y."/>
            <person name="Lei M."/>
            <person name="Wu B."/>
            <person name="Chen H."/>
            <person name="Wang X."/>
        </authorList>
    </citation>
    <scope>NUCLEOTIDE SEQUENCE [LARGE SCALE GENOMIC DNA]</scope>
    <source>
        <strain evidence="11 15">RXD010</strain>
    </source>
</reference>
<evidence type="ECO:0000313" key="6">
    <source>
        <dbReference type="EMBL" id="HAH7771550.1"/>
    </source>
</evidence>
<reference evidence="13" key="8">
    <citation type="journal article" date="2023" name="Microorganisms">
        <title>Comparative Genomic Analysis of ST131 Subclade C2 of ESBL-Producing E. coli Isolates from Patients with Recurrent and Sporadic Urinary Tract Infections.</title>
        <authorList>
            <person name="Jaen-Luchoro D."/>
            <person name="Kahnamouei A."/>
            <person name="Yazdanshenas S."/>
            <person name="Lindblom A."/>
            <person name="Samuelsson E."/>
            <person name="Ahren C."/>
            <person name="Karami N."/>
        </authorList>
    </citation>
    <scope>NUCLEOTIDE SEQUENCE</scope>
    <source>
        <strain evidence="13">S7</strain>
    </source>
</reference>
<organism evidence="9">
    <name type="scientific">Escherichia coli</name>
    <dbReference type="NCBI Taxonomy" id="562"/>
    <lineage>
        <taxon>Bacteria</taxon>
        <taxon>Pseudomonadati</taxon>
        <taxon>Pseudomonadota</taxon>
        <taxon>Gammaproteobacteria</taxon>
        <taxon>Enterobacterales</taxon>
        <taxon>Enterobacteriaceae</taxon>
        <taxon>Escherichia</taxon>
    </lineage>
</organism>
<evidence type="ECO:0000313" key="7">
    <source>
        <dbReference type="EMBL" id="HAJ5961104.1"/>
    </source>
</evidence>